<gene>
    <name evidence="2" type="ORF">KQI88_07290</name>
</gene>
<dbReference type="InterPro" id="IPR002559">
    <property type="entry name" value="Transposase_11"/>
</dbReference>
<sequence length="148" mass="17386">MDSTALRSSRFDSQAKTGKSTRLGWYKGYKLHLVTSTDLVPLALEFKTANVYDSNCEQLVKRLYSYDIFILLRDAAYDSIKLFKIYDEISINLITDINLRKAKSYSSIKNEYRINNLLYLQSPIGEKIYKKRLSIERLFSILKMRYEL</sequence>
<proteinExistence type="predicted"/>
<evidence type="ECO:0000313" key="2">
    <source>
        <dbReference type="EMBL" id="MBU5676217.1"/>
    </source>
</evidence>
<protein>
    <submittedName>
        <fullName evidence="2">Transposase</fullName>
    </submittedName>
</protein>
<dbReference type="Proteomes" id="UP000779508">
    <property type="component" value="Unassembled WGS sequence"/>
</dbReference>
<evidence type="ECO:0000313" key="3">
    <source>
        <dbReference type="Proteomes" id="UP000779508"/>
    </source>
</evidence>
<evidence type="ECO:0000259" key="1">
    <source>
        <dbReference type="Pfam" id="PF01609"/>
    </source>
</evidence>
<organism evidence="2 3">
    <name type="scientific">Alkaliphilus flagellatus</name>
    <dbReference type="NCBI Taxonomy" id="2841507"/>
    <lineage>
        <taxon>Bacteria</taxon>
        <taxon>Bacillati</taxon>
        <taxon>Bacillota</taxon>
        <taxon>Clostridia</taxon>
        <taxon>Peptostreptococcales</taxon>
        <taxon>Natronincolaceae</taxon>
        <taxon>Alkaliphilus</taxon>
    </lineage>
</organism>
<feature type="domain" description="Transposase IS4-like" evidence="1">
    <location>
        <begin position="1"/>
        <end position="146"/>
    </location>
</feature>
<dbReference type="Pfam" id="PF01609">
    <property type="entry name" value="DDE_Tnp_1"/>
    <property type="match status" value="1"/>
</dbReference>
<reference evidence="2 3" key="1">
    <citation type="submission" date="2021-06" db="EMBL/GenBank/DDBJ databases">
        <authorList>
            <person name="Sun Q."/>
            <person name="Li D."/>
        </authorList>
    </citation>
    <scope>NUCLEOTIDE SEQUENCE [LARGE SCALE GENOMIC DNA]</scope>
    <source>
        <strain evidence="2 3">MSJ-5</strain>
    </source>
</reference>
<name>A0ABS6G3C6_9FIRM</name>
<accession>A0ABS6G3C6</accession>
<comment type="caution">
    <text evidence="2">The sequence shown here is derived from an EMBL/GenBank/DDBJ whole genome shotgun (WGS) entry which is preliminary data.</text>
</comment>
<keyword evidence="3" id="KW-1185">Reference proteome</keyword>
<dbReference type="EMBL" id="JAHLQK010000002">
    <property type="protein sequence ID" value="MBU5676217.1"/>
    <property type="molecule type" value="Genomic_DNA"/>
</dbReference>